<dbReference type="PROSITE" id="PS50600">
    <property type="entry name" value="ULP_PROTEASE"/>
    <property type="match status" value="1"/>
</dbReference>
<reference evidence="7" key="1">
    <citation type="submission" date="2023-07" db="EMBL/GenBank/DDBJ databases">
        <authorList>
            <consortium name="AG Swart"/>
            <person name="Singh M."/>
            <person name="Singh A."/>
            <person name="Seah K."/>
            <person name="Emmerich C."/>
        </authorList>
    </citation>
    <scope>NUCLEOTIDE SEQUENCE</scope>
    <source>
        <strain evidence="7">DP1</strain>
    </source>
</reference>
<keyword evidence="3" id="KW-0378">Hydrolase</keyword>
<comment type="similarity">
    <text evidence="1">Belongs to the peptidase C48 family.</text>
</comment>
<evidence type="ECO:0000256" key="1">
    <source>
        <dbReference type="ARBA" id="ARBA00005234"/>
    </source>
</evidence>
<dbReference type="GO" id="GO:0006508">
    <property type="term" value="P:proteolysis"/>
    <property type="evidence" value="ECO:0007669"/>
    <property type="project" value="UniProtKB-KW"/>
</dbReference>
<feature type="compositionally biased region" description="Basic residues" evidence="5">
    <location>
        <begin position="1"/>
        <end position="10"/>
    </location>
</feature>
<dbReference type="EMBL" id="CAMPGE010010976">
    <property type="protein sequence ID" value="CAI2369818.1"/>
    <property type="molecule type" value="Genomic_DNA"/>
</dbReference>
<dbReference type="InterPro" id="IPR038765">
    <property type="entry name" value="Papain-like_cys_pep_sf"/>
</dbReference>
<feature type="domain" description="Ubiquitin-like protease family profile" evidence="6">
    <location>
        <begin position="580"/>
        <end position="749"/>
    </location>
</feature>
<keyword evidence="8" id="KW-1185">Reference proteome</keyword>
<comment type="caution">
    <text evidence="7">The sequence shown here is derived from an EMBL/GenBank/DDBJ whole genome shotgun (WGS) entry which is preliminary data.</text>
</comment>
<accession>A0AAD1UI43</accession>
<sequence length="791" mass="91095">MVNTRNRKIKVIAISKPSSTSRKSKAKTSARKKSKKPKKREQKASWKKSQDTNFHAKIAEEMPSSGVTTRNKSKSQVKVAPSDTNISSNHETANQEEIKDFTESHEKLMITSSKTSKISRKTSNRKKCKVEESQASKIPSSRSGKKLGNRNFKSSAKQTVKRQKCNQESKKPNKPNKLAKNSKNRKIPKKTRKREIEDSDMVQRFSPVKTRRNTKKTTQPPRSKQPHRVVPEPNHSTKIKACRKLQFDNCTSQSKSNISEDRRHSRRGTRSRACSRKSSRLPSAHREKKYQSLKGTPCKSTRKAKRGNRVQKNSRLSSIGESEISGGNDFDIEISEAEMGLSMVDSQKHNLINISENEIRDVMSDKSEFEKYWKQIKRDNHNGYIKLESLVSESLLLSNKISQSENSLRRRSNVQSEIHPKSEEIQEHNKRDIKDSQYSEIDDMSSSQCNIEELQSLDAVLKDHPSVGSSKQRPRKYFRNQEMKSSSIRSWRKSSNSISSASPIKHNKKELEIVQRPIKLVELSSLRNDKNSSMNGLNSLIDEPHSSRNCENHVKDESMSNYSYDNQDCQEIVEELIKKTGVKQSSLKRLEPGEDIDDLIINFYIEYLCWYHQNNKKFTENVSVMNTYFYSTLLAKDKFNAFANLTKKQNEKLRKPIVIFPIHFKNDKFKHWAVACMVRDVDIGDGYNQALLFLDSYEPGLSKDDKQQIFFKLKFVGDQSRMVFREVKVPQQQNGNDCGLFMLRSIRSIIEKPEITKKAALDQNMTKELEKCKLSRNDLLNLITINGPLDD</sequence>
<dbReference type="PANTHER" id="PTHR46915:SF6">
    <property type="entry name" value="CYSTEINE PROTEINASES SUPERFAMILY PROTEIN"/>
    <property type="match status" value="1"/>
</dbReference>
<dbReference type="Gene3D" id="3.40.395.10">
    <property type="entry name" value="Adenoviral Proteinase, Chain A"/>
    <property type="match status" value="1"/>
</dbReference>
<protein>
    <recommendedName>
        <fullName evidence="6">Ubiquitin-like protease family profile domain-containing protein</fullName>
    </recommendedName>
</protein>
<dbReference type="Proteomes" id="UP001295684">
    <property type="component" value="Unassembled WGS sequence"/>
</dbReference>
<gene>
    <name evidence="7" type="ORF">ECRASSUSDP1_LOCUS11121</name>
</gene>
<organism evidence="7 8">
    <name type="scientific">Euplotes crassus</name>
    <dbReference type="NCBI Taxonomy" id="5936"/>
    <lineage>
        <taxon>Eukaryota</taxon>
        <taxon>Sar</taxon>
        <taxon>Alveolata</taxon>
        <taxon>Ciliophora</taxon>
        <taxon>Intramacronucleata</taxon>
        <taxon>Spirotrichea</taxon>
        <taxon>Hypotrichia</taxon>
        <taxon>Euplotida</taxon>
        <taxon>Euplotidae</taxon>
        <taxon>Moneuplotes</taxon>
    </lineage>
</organism>
<dbReference type="GO" id="GO:0016926">
    <property type="term" value="P:protein desumoylation"/>
    <property type="evidence" value="ECO:0007669"/>
    <property type="project" value="UniProtKB-ARBA"/>
</dbReference>
<feature type="compositionally biased region" description="Low complexity" evidence="5">
    <location>
        <begin position="484"/>
        <end position="502"/>
    </location>
</feature>
<name>A0AAD1UI43_EUPCR</name>
<feature type="compositionally biased region" description="Basic residues" evidence="5">
    <location>
        <begin position="264"/>
        <end position="279"/>
    </location>
</feature>
<dbReference type="AlphaFoldDB" id="A0AAD1UI43"/>
<dbReference type="Pfam" id="PF02902">
    <property type="entry name" value="Peptidase_C48"/>
    <property type="match status" value="1"/>
</dbReference>
<evidence type="ECO:0000313" key="7">
    <source>
        <dbReference type="EMBL" id="CAI2369818.1"/>
    </source>
</evidence>
<dbReference type="PANTHER" id="PTHR46915">
    <property type="entry name" value="UBIQUITIN-LIKE PROTEASE 4-RELATED"/>
    <property type="match status" value="1"/>
</dbReference>
<evidence type="ECO:0000259" key="6">
    <source>
        <dbReference type="PROSITE" id="PS50600"/>
    </source>
</evidence>
<feature type="region of interest" description="Disordered" evidence="5">
    <location>
        <begin position="1"/>
        <end position="322"/>
    </location>
</feature>
<keyword evidence="4" id="KW-0788">Thiol protease</keyword>
<feature type="compositionally biased region" description="Basic residues" evidence="5">
    <location>
        <begin position="117"/>
        <end position="128"/>
    </location>
</feature>
<feature type="compositionally biased region" description="Polar residues" evidence="5">
    <location>
        <begin position="248"/>
        <end position="257"/>
    </location>
</feature>
<evidence type="ECO:0000256" key="5">
    <source>
        <dbReference type="SAM" id="MobiDB-lite"/>
    </source>
</evidence>
<feature type="compositionally biased region" description="Basic residues" evidence="5">
    <location>
        <begin position="300"/>
        <end position="309"/>
    </location>
</feature>
<feature type="compositionally biased region" description="Basic and acidic residues" evidence="5">
    <location>
        <begin position="96"/>
        <end position="108"/>
    </location>
</feature>
<feature type="compositionally biased region" description="Basic residues" evidence="5">
    <location>
        <begin position="180"/>
        <end position="193"/>
    </location>
</feature>
<evidence type="ECO:0000256" key="2">
    <source>
        <dbReference type="ARBA" id="ARBA00022670"/>
    </source>
</evidence>
<feature type="compositionally biased region" description="Basic residues" evidence="5">
    <location>
        <begin position="22"/>
        <end position="41"/>
    </location>
</feature>
<evidence type="ECO:0000256" key="3">
    <source>
        <dbReference type="ARBA" id="ARBA00022801"/>
    </source>
</evidence>
<feature type="compositionally biased region" description="Basic and acidic residues" evidence="5">
    <location>
        <begin position="418"/>
        <end position="434"/>
    </location>
</feature>
<feature type="region of interest" description="Disordered" evidence="5">
    <location>
        <begin position="406"/>
        <end position="434"/>
    </location>
</feature>
<feature type="compositionally biased region" description="Polar residues" evidence="5">
    <location>
        <begin position="65"/>
        <end position="92"/>
    </location>
</feature>
<proteinExistence type="inferred from homology"/>
<dbReference type="SUPFAM" id="SSF54001">
    <property type="entry name" value="Cysteine proteinases"/>
    <property type="match status" value="1"/>
</dbReference>
<keyword evidence="2" id="KW-0645">Protease</keyword>
<evidence type="ECO:0000256" key="4">
    <source>
        <dbReference type="ARBA" id="ARBA00022807"/>
    </source>
</evidence>
<dbReference type="GO" id="GO:0008234">
    <property type="term" value="F:cysteine-type peptidase activity"/>
    <property type="evidence" value="ECO:0007669"/>
    <property type="project" value="UniProtKB-KW"/>
</dbReference>
<feature type="region of interest" description="Disordered" evidence="5">
    <location>
        <begin position="462"/>
        <end position="503"/>
    </location>
</feature>
<dbReference type="InterPro" id="IPR003653">
    <property type="entry name" value="Peptidase_C48_C"/>
</dbReference>
<evidence type="ECO:0000313" key="8">
    <source>
        <dbReference type="Proteomes" id="UP001295684"/>
    </source>
</evidence>